<protein>
    <submittedName>
        <fullName evidence="2">Uncharacterized protein</fullName>
    </submittedName>
</protein>
<name>A0ABV2AHR5_9EUKA</name>
<comment type="caution">
    <text evidence="2">The sequence shown here is derived from an EMBL/GenBank/DDBJ whole genome shotgun (WGS) entry which is preliminary data.</text>
</comment>
<evidence type="ECO:0000313" key="2">
    <source>
        <dbReference type="EMBL" id="MES1918802.1"/>
    </source>
</evidence>
<gene>
    <name evidence="2" type="ORF">MHBO_000705</name>
</gene>
<dbReference type="Proteomes" id="UP001439008">
    <property type="component" value="Unassembled WGS sequence"/>
</dbReference>
<proteinExistence type="predicted"/>
<dbReference type="EMBL" id="JBDODL010000128">
    <property type="protein sequence ID" value="MES1918802.1"/>
    <property type="molecule type" value="Genomic_DNA"/>
</dbReference>
<organism evidence="2 3">
    <name type="scientific">Bonamia ostreae</name>
    <dbReference type="NCBI Taxonomy" id="126728"/>
    <lineage>
        <taxon>Eukaryota</taxon>
        <taxon>Sar</taxon>
        <taxon>Rhizaria</taxon>
        <taxon>Endomyxa</taxon>
        <taxon>Ascetosporea</taxon>
        <taxon>Haplosporida</taxon>
        <taxon>Bonamia</taxon>
    </lineage>
</organism>
<evidence type="ECO:0000256" key="1">
    <source>
        <dbReference type="SAM" id="MobiDB-lite"/>
    </source>
</evidence>
<keyword evidence="3" id="KW-1185">Reference proteome</keyword>
<feature type="region of interest" description="Disordered" evidence="1">
    <location>
        <begin position="199"/>
        <end position="219"/>
    </location>
</feature>
<reference evidence="2 3" key="1">
    <citation type="journal article" date="2024" name="BMC Biol.">
        <title>Comparative genomics of Ascetosporea gives new insight into the evolutionary basis for animal parasitism in Rhizaria.</title>
        <authorList>
            <person name="Hiltunen Thoren M."/>
            <person name="Onut-Brannstrom I."/>
            <person name="Alfjorden A."/>
            <person name="Peckova H."/>
            <person name="Swords F."/>
            <person name="Hooper C."/>
            <person name="Holzer A.S."/>
            <person name="Bass D."/>
            <person name="Burki F."/>
        </authorList>
    </citation>
    <scope>NUCLEOTIDE SEQUENCE [LARGE SCALE GENOMIC DNA]</scope>
    <source>
        <strain evidence="2">20-A016</strain>
    </source>
</reference>
<feature type="compositionally biased region" description="Pro residues" evidence="1">
    <location>
        <begin position="204"/>
        <end position="219"/>
    </location>
</feature>
<sequence length="310" mass="35564">MNFDNNNKNCYNPHNHYLYNNLHDNFYCGGNNDDPYYCNNRLDTSNLDVNNIDDRFGPSCYKNKEGMHKNDNKSYEDYRQYYRHPNHCYQNDRYYRRRYLDDRYHNQVYQGDIECECQYSSESEECPSTQIDTTVVPTSEAPVKTTSVVTTETPIMTTMLTTEIPVTKKPVETTMAATDIPLTQPIETTELVTTVADTTLTPPTELPTPPPSTDSPMSPPPNTMAVTASQKNKEKVDIGDGGFYKEMGNLEEVGTRTLKIPKGYYLQLVPLESFKGGLKNGKIYKNGGERAKDKKKRKVVIKKLVLRKRR</sequence>
<accession>A0ABV2AHR5</accession>
<evidence type="ECO:0000313" key="3">
    <source>
        <dbReference type="Proteomes" id="UP001439008"/>
    </source>
</evidence>